<accession>A0A1A8ZHW5</accession>
<feature type="compositionally biased region" description="Low complexity" evidence="1">
    <location>
        <begin position="309"/>
        <end position="319"/>
    </location>
</feature>
<dbReference type="AlphaFoldDB" id="A0A1A8ZHW5"/>
<evidence type="ECO:0000313" key="2">
    <source>
        <dbReference type="EMBL" id="SBT43622.1"/>
    </source>
</evidence>
<evidence type="ECO:0000256" key="1">
    <source>
        <dbReference type="SAM" id="MobiDB-lite"/>
    </source>
</evidence>
<dbReference type="OrthoDB" id="3403620at2"/>
<feature type="region of interest" description="Disordered" evidence="1">
    <location>
        <begin position="281"/>
        <end position="332"/>
    </location>
</feature>
<sequence>MTDASGGKAHSPGRRQRWIDRGREQARRAGPRLLAVVRTLWGHLLPAWRRLQAAAEGEVLSPPLDEVVEYREMAGPITVAAKGHVFTFGVRAVLTWSATGLRTESLTWYARYFLPAVIQRLRRAAADRARDLPPHRAGDLEVALQAAFATEEPWRYTHGGVTVECRPEVWVRHDERVRQALRPYWERMIELECQYELYLKRARYAEELNRRWVTIAKEFVDDPAGGEEAKTISEELARARRHMAAERQAAARWSADLMRDRDRQAGIFEPFTAIDIVPQQTSGAAAKPSGSAPKAAGPTRKAPGSTTDAAGRAAGAPPAEGGPPQPGREERR</sequence>
<dbReference type="RefSeq" id="WP_091193305.1">
    <property type="nucleotide sequence ID" value="NZ_LT594324.1"/>
</dbReference>
<gene>
    <name evidence="2" type="ORF">GA0070621_1842</name>
</gene>
<name>A0A1A8ZHW5_9ACTN</name>
<feature type="compositionally biased region" description="Low complexity" evidence="1">
    <location>
        <begin position="282"/>
        <end position="298"/>
    </location>
</feature>
<feature type="region of interest" description="Disordered" evidence="1">
    <location>
        <begin position="1"/>
        <end position="22"/>
    </location>
</feature>
<keyword evidence="3" id="KW-1185">Reference proteome</keyword>
<dbReference type="Proteomes" id="UP000198765">
    <property type="component" value="Chromosome I"/>
</dbReference>
<protein>
    <submittedName>
        <fullName evidence="2">Uncharacterized protein</fullName>
    </submittedName>
</protein>
<evidence type="ECO:0000313" key="3">
    <source>
        <dbReference type="Proteomes" id="UP000198765"/>
    </source>
</evidence>
<reference evidence="2 3" key="1">
    <citation type="submission" date="2016-06" db="EMBL/GenBank/DDBJ databases">
        <authorList>
            <person name="Kjaerup R.B."/>
            <person name="Dalgaard T.S."/>
            <person name="Juul-Madsen H.R."/>
        </authorList>
    </citation>
    <scope>NUCLEOTIDE SEQUENCE [LARGE SCALE GENOMIC DNA]</scope>
    <source>
        <strain evidence="2 3">DSM 45248</strain>
    </source>
</reference>
<proteinExistence type="predicted"/>
<dbReference type="PATRIC" id="fig|299146.4.peg.1900"/>
<organism evidence="2 3">
    <name type="scientific">Micromonospora narathiwatensis</name>
    <dbReference type="NCBI Taxonomy" id="299146"/>
    <lineage>
        <taxon>Bacteria</taxon>
        <taxon>Bacillati</taxon>
        <taxon>Actinomycetota</taxon>
        <taxon>Actinomycetes</taxon>
        <taxon>Micromonosporales</taxon>
        <taxon>Micromonosporaceae</taxon>
        <taxon>Micromonospora</taxon>
    </lineage>
</organism>
<dbReference type="EMBL" id="LT594324">
    <property type="protein sequence ID" value="SBT43622.1"/>
    <property type="molecule type" value="Genomic_DNA"/>
</dbReference>